<dbReference type="EMBL" id="CP136427">
    <property type="protein sequence ID" value="WOC53117.1"/>
    <property type="molecule type" value="Genomic_DNA"/>
</dbReference>
<sequence>MKLIATAYLNLMKCFYHYKGDNYWWVDGNWYIEGNTYQCSGKAFDCFLIYDYNTAKYIPAKIEIGTSIGEDTAQFITYLLVRDIPLMLIGSGGGTIYEVALNTLADPLISYLNATDKITDEQALAAGLTTILAGNVKHLTPENITKIKTVLTEKVKIIKQKTGKNAKDIAFELKDKIKTIANKEAIQREVWNGAKNIFKATDEEIADATKRIKDYRTKNNLKGKNIGYLEGNVNGKTIDNKMWRSGEAKPEIEPQIFKAIKVEGSGGRSWLRNTDSEYKMLNQLAKDLGGKVGNTYPNIKGEIKIISELPYCDSCTGVIQQFNEMFPNIKIILVDGVK</sequence>
<evidence type="ECO:0000313" key="2">
    <source>
        <dbReference type="Proteomes" id="UP001432059"/>
    </source>
</evidence>
<evidence type="ECO:0000313" key="1">
    <source>
        <dbReference type="EMBL" id="WOC53117.1"/>
    </source>
</evidence>
<geneLocation type="plasmid" evidence="1 2">
    <name>pQD2021</name>
</geneLocation>
<dbReference type="Proteomes" id="UP001432059">
    <property type="component" value="Plasmid pQD2021"/>
</dbReference>
<evidence type="ECO:0008006" key="3">
    <source>
        <dbReference type="Google" id="ProtNLM"/>
    </source>
</evidence>
<gene>
    <name evidence="1" type="ORF">BPO_p0034</name>
</gene>
<dbReference type="RefSeq" id="WP_327985432.1">
    <property type="nucleotide sequence ID" value="NZ_CP136427.1"/>
</dbReference>
<organism evidence="1 2">
    <name type="scientific">Bergeyella porcorum</name>
    <dbReference type="NCBI Taxonomy" id="1735111"/>
    <lineage>
        <taxon>Bacteria</taxon>
        <taxon>Pseudomonadati</taxon>
        <taxon>Bacteroidota</taxon>
        <taxon>Flavobacteriia</taxon>
        <taxon>Flavobacteriales</taxon>
        <taxon>Weeksellaceae</taxon>
        <taxon>Bergeyella</taxon>
    </lineage>
</organism>
<keyword evidence="1" id="KW-0614">Plasmid</keyword>
<protein>
    <recommendedName>
        <fullName evidence="3">The BURPS668_1122 family of deaminases</fullName>
    </recommendedName>
</protein>
<dbReference type="InterPro" id="IPR032721">
    <property type="entry name" value="Toxin-deaminase"/>
</dbReference>
<dbReference type="AlphaFoldDB" id="A0AAU0F4Q2"/>
<accession>A0AAU0F4Q2</accession>
<proteinExistence type="predicted"/>
<dbReference type="KEGG" id="bpor:BPO_p0034"/>
<reference evidence="1" key="1">
    <citation type="submission" date="2023-10" db="EMBL/GenBank/DDBJ databases">
        <title>Characterization and whole genome sequencing of a novel strain of Bergeyella porcorum QD2021 isolated from pig.</title>
        <authorList>
            <person name="Liu G."/>
            <person name="Chen C."/>
            <person name="Han X."/>
        </authorList>
    </citation>
    <scope>NUCLEOTIDE SEQUENCE</scope>
    <source>
        <strain evidence="1">QD2021</strain>
        <plasmid evidence="1">pQD2021</plasmid>
    </source>
</reference>
<dbReference type="Pfam" id="PF14424">
    <property type="entry name" value="Toxin-deaminase"/>
    <property type="match status" value="1"/>
</dbReference>
<name>A0AAU0F4Q2_9FLAO</name>
<keyword evidence="2" id="KW-1185">Reference proteome</keyword>